<evidence type="ECO:0000259" key="1">
    <source>
        <dbReference type="Pfam" id="PF20247"/>
    </source>
</evidence>
<feature type="domain" description="DUF6602" evidence="1">
    <location>
        <begin position="25"/>
        <end position="124"/>
    </location>
</feature>
<organism evidence="2 3">
    <name type="scientific">Candidatus Buchananbacteria bacterium RBG_13_36_9</name>
    <dbReference type="NCBI Taxonomy" id="1797530"/>
    <lineage>
        <taxon>Bacteria</taxon>
        <taxon>Candidatus Buchananiibacteriota</taxon>
    </lineage>
</organism>
<dbReference type="CDD" id="cd21173">
    <property type="entry name" value="NucC-like"/>
    <property type="match status" value="1"/>
</dbReference>
<name>A0A1G1XPP6_9BACT</name>
<comment type="caution">
    <text evidence="2">The sequence shown here is derived from an EMBL/GenBank/DDBJ whole genome shotgun (WGS) entry which is preliminary data.</text>
</comment>
<evidence type="ECO:0000313" key="3">
    <source>
        <dbReference type="Proteomes" id="UP000176498"/>
    </source>
</evidence>
<evidence type="ECO:0000313" key="2">
    <source>
        <dbReference type="EMBL" id="OGY41942.1"/>
    </source>
</evidence>
<protein>
    <recommendedName>
        <fullName evidence="1">DUF6602 domain-containing protein</fullName>
    </recommendedName>
</protein>
<dbReference type="Pfam" id="PF20247">
    <property type="entry name" value="DUF6602"/>
    <property type="match status" value="1"/>
</dbReference>
<gene>
    <name evidence="2" type="ORF">A2Y82_05120</name>
</gene>
<accession>A0A1G1XPP6</accession>
<dbReference type="Proteomes" id="UP000176498">
    <property type="component" value="Unassembled WGS sequence"/>
</dbReference>
<dbReference type="EMBL" id="MHHZ01000011">
    <property type="protein sequence ID" value="OGY41942.1"/>
    <property type="molecule type" value="Genomic_DNA"/>
</dbReference>
<dbReference type="AlphaFoldDB" id="A0A1G1XPP6"/>
<dbReference type="InterPro" id="IPR046537">
    <property type="entry name" value="DUF6602"/>
</dbReference>
<sequence length="239" mass="27250">MNKPILYQYFQKTAEVFLAEYNRSKEQNASSNLGKNREYFCKEFLSKVLPPKLSIKSGEIWDSQNNKTGQLDIIVLRDDAPSLHIGSDDIYLSEGVFGVIEVKSNLTREKFIEAGETLIKVENLKNNVGATITSGPKLNRPLRAIFAYDGATWETIIDEINKKDWKETFDLICILNRGVLLKKGRILNWSTSQEYMVVNSKSASLGYLYLYLVSYGTSFLGRGMILNPYFEPFNNWGDN</sequence>
<proteinExistence type="predicted"/>
<reference evidence="2 3" key="1">
    <citation type="journal article" date="2016" name="Nat. Commun.">
        <title>Thousands of microbial genomes shed light on interconnected biogeochemical processes in an aquifer system.</title>
        <authorList>
            <person name="Anantharaman K."/>
            <person name="Brown C.T."/>
            <person name="Hug L.A."/>
            <person name="Sharon I."/>
            <person name="Castelle C.J."/>
            <person name="Probst A.J."/>
            <person name="Thomas B.C."/>
            <person name="Singh A."/>
            <person name="Wilkins M.J."/>
            <person name="Karaoz U."/>
            <person name="Brodie E.L."/>
            <person name="Williams K.H."/>
            <person name="Hubbard S.S."/>
            <person name="Banfield J.F."/>
        </authorList>
    </citation>
    <scope>NUCLEOTIDE SEQUENCE [LARGE SCALE GENOMIC DNA]</scope>
</reference>